<name>A0A1U8NIR9_GOSHI</name>
<sequence>MGHGQRALGRGAGHTEARQPALIYTAPSTMSETLRILVENTASEVTIVNPLEQSIRVSKLYRDIPLEVQGTLFLADLMELLFREFDLILGIGWLVKHRVSLNCAIKKVVLRTDEDGEVVVFGECCPERGCEAYLAYISVTDSRDSAVKDIRNIMDFLDVFPKELPSLPPNREVEFRIELLPGIAPVSIAPHRVAPKKLTELKA</sequence>
<dbReference type="GeneID" id="107947882"/>
<protein>
    <recommendedName>
        <fullName evidence="3">DNA/RNA polymerases superfamily protein</fullName>
    </recommendedName>
</protein>
<evidence type="ECO:0000313" key="1">
    <source>
        <dbReference type="Proteomes" id="UP000818029"/>
    </source>
</evidence>
<evidence type="ECO:0000313" key="2">
    <source>
        <dbReference type="RefSeq" id="XP_016737878.2"/>
    </source>
</evidence>
<keyword evidence="1" id="KW-1185">Reference proteome</keyword>
<accession>A0A1U8NIR9</accession>
<dbReference type="AlphaFoldDB" id="A0A1U8NIR9"/>
<dbReference type="Proteomes" id="UP000818029">
    <property type="component" value="Chromosome A09"/>
</dbReference>
<evidence type="ECO:0008006" key="3">
    <source>
        <dbReference type="Google" id="ProtNLM"/>
    </source>
</evidence>
<organism evidence="1 2">
    <name type="scientific">Gossypium hirsutum</name>
    <name type="common">Upland cotton</name>
    <name type="synonym">Gossypium mexicanum</name>
    <dbReference type="NCBI Taxonomy" id="3635"/>
    <lineage>
        <taxon>Eukaryota</taxon>
        <taxon>Viridiplantae</taxon>
        <taxon>Streptophyta</taxon>
        <taxon>Embryophyta</taxon>
        <taxon>Tracheophyta</taxon>
        <taxon>Spermatophyta</taxon>
        <taxon>Magnoliopsida</taxon>
        <taxon>eudicotyledons</taxon>
        <taxon>Gunneridae</taxon>
        <taxon>Pentapetalae</taxon>
        <taxon>rosids</taxon>
        <taxon>malvids</taxon>
        <taxon>Malvales</taxon>
        <taxon>Malvaceae</taxon>
        <taxon>Malvoideae</taxon>
        <taxon>Gossypium</taxon>
    </lineage>
</organism>
<reference evidence="1" key="1">
    <citation type="journal article" date="2020" name="Nat. Genet.">
        <title>Genomic diversifications of five Gossypium allopolyploid species and their impact on cotton improvement.</title>
        <authorList>
            <person name="Chen Z.J."/>
            <person name="Sreedasyam A."/>
            <person name="Ando A."/>
            <person name="Song Q."/>
            <person name="De Santiago L.M."/>
            <person name="Hulse-Kemp A.M."/>
            <person name="Ding M."/>
            <person name="Ye W."/>
            <person name="Kirkbride R.C."/>
            <person name="Jenkins J."/>
            <person name="Plott C."/>
            <person name="Lovell J."/>
            <person name="Lin Y.M."/>
            <person name="Vaughn R."/>
            <person name="Liu B."/>
            <person name="Simpson S."/>
            <person name="Scheffler B.E."/>
            <person name="Wen L."/>
            <person name="Saski C.A."/>
            <person name="Grover C.E."/>
            <person name="Hu G."/>
            <person name="Conover J.L."/>
            <person name="Carlson J.W."/>
            <person name="Shu S."/>
            <person name="Boston L.B."/>
            <person name="Williams M."/>
            <person name="Peterson D.G."/>
            <person name="McGee K."/>
            <person name="Jones D.C."/>
            <person name="Wendel J.F."/>
            <person name="Stelly D.M."/>
            <person name="Grimwood J."/>
            <person name="Schmutz J."/>
        </authorList>
    </citation>
    <scope>NUCLEOTIDE SEQUENCE [LARGE SCALE GENOMIC DNA]</scope>
    <source>
        <strain evidence="1">cv. TM-1</strain>
    </source>
</reference>
<dbReference type="PANTHER" id="PTHR15503:SF45">
    <property type="entry name" value="RNA-DIRECTED DNA POLYMERASE HOMOLOG"/>
    <property type="match status" value="1"/>
</dbReference>
<dbReference type="RefSeq" id="XP_016737878.2">
    <property type="nucleotide sequence ID" value="XM_016882389.2"/>
</dbReference>
<dbReference type="Pfam" id="PF08284">
    <property type="entry name" value="RVP_2"/>
    <property type="match status" value="1"/>
</dbReference>
<proteinExistence type="predicted"/>
<dbReference type="InterPro" id="IPR021109">
    <property type="entry name" value="Peptidase_aspartic_dom_sf"/>
</dbReference>
<gene>
    <name evidence="2" type="primary">LOC107947882</name>
</gene>
<dbReference type="PANTHER" id="PTHR15503">
    <property type="entry name" value="LDOC1 RELATED"/>
    <property type="match status" value="1"/>
</dbReference>
<dbReference type="PaxDb" id="3635-A0A1U8NIR9"/>
<reference evidence="2" key="2">
    <citation type="submission" date="2025-08" db="UniProtKB">
        <authorList>
            <consortium name="RefSeq"/>
        </authorList>
    </citation>
    <scope>IDENTIFICATION</scope>
</reference>
<dbReference type="InterPro" id="IPR032567">
    <property type="entry name" value="RTL1-rel"/>
</dbReference>
<dbReference type="KEGG" id="ghi:107947882"/>
<dbReference type="Gene3D" id="2.40.70.10">
    <property type="entry name" value="Acid Proteases"/>
    <property type="match status" value="1"/>
</dbReference>